<dbReference type="RefSeq" id="WP_068810029.1">
    <property type="nucleotide sequence ID" value="NZ_BMIY01000010.1"/>
</dbReference>
<dbReference type="Pfam" id="PF02687">
    <property type="entry name" value="FtsX"/>
    <property type="match status" value="2"/>
</dbReference>
<gene>
    <name evidence="9" type="ORF">GCM10011403_23050</name>
</gene>
<feature type="domain" description="MacB-like periplasmic core" evidence="8">
    <location>
        <begin position="431"/>
        <end position="603"/>
    </location>
</feature>
<feature type="transmembrane region" description="Helical" evidence="6">
    <location>
        <begin position="286"/>
        <end position="307"/>
    </location>
</feature>
<reference evidence="9" key="1">
    <citation type="journal article" date="2014" name="Int. J. Syst. Evol. Microbiol.">
        <title>Complete genome sequence of Corynebacterium casei LMG S-19264T (=DSM 44701T), isolated from a smear-ripened cheese.</title>
        <authorList>
            <consortium name="US DOE Joint Genome Institute (JGI-PGF)"/>
            <person name="Walter F."/>
            <person name="Albersmeier A."/>
            <person name="Kalinowski J."/>
            <person name="Ruckert C."/>
        </authorList>
    </citation>
    <scope>NUCLEOTIDE SEQUENCE</scope>
    <source>
        <strain evidence="9">CGMCC 1.15425</strain>
    </source>
</reference>
<proteinExistence type="predicted"/>
<dbReference type="GO" id="GO:0022857">
    <property type="term" value="F:transmembrane transporter activity"/>
    <property type="evidence" value="ECO:0007669"/>
    <property type="project" value="TreeGrafter"/>
</dbReference>
<feature type="transmembrane region" description="Helical" evidence="6">
    <location>
        <begin position="675"/>
        <end position="694"/>
    </location>
</feature>
<evidence type="ECO:0000259" key="8">
    <source>
        <dbReference type="Pfam" id="PF12704"/>
    </source>
</evidence>
<evidence type="ECO:0000313" key="9">
    <source>
        <dbReference type="EMBL" id="GFZ79417.1"/>
    </source>
</evidence>
<evidence type="ECO:0000256" key="1">
    <source>
        <dbReference type="ARBA" id="ARBA00004651"/>
    </source>
</evidence>
<feature type="domain" description="MacB-like periplasmic core" evidence="8">
    <location>
        <begin position="18"/>
        <end position="245"/>
    </location>
</feature>
<feature type="transmembrane region" description="Helical" evidence="6">
    <location>
        <begin position="728"/>
        <end position="748"/>
    </location>
</feature>
<dbReference type="PANTHER" id="PTHR30572:SF18">
    <property type="entry name" value="ABC-TYPE MACROLIDE FAMILY EXPORT SYSTEM PERMEASE COMPONENT 2"/>
    <property type="match status" value="1"/>
</dbReference>
<dbReference type="Pfam" id="PF12704">
    <property type="entry name" value="MacB_PCD"/>
    <property type="match status" value="2"/>
</dbReference>
<organism evidence="9 10">
    <name type="scientific">Pseudohongiella nitratireducens</name>
    <dbReference type="NCBI Taxonomy" id="1768907"/>
    <lineage>
        <taxon>Bacteria</taxon>
        <taxon>Pseudomonadati</taxon>
        <taxon>Pseudomonadota</taxon>
        <taxon>Gammaproteobacteria</taxon>
        <taxon>Pseudomonadales</taxon>
        <taxon>Pseudohongiellaceae</taxon>
        <taxon>Pseudohongiella</taxon>
    </lineage>
</organism>
<feature type="transmembrane region" description="Helical" evidence="6">
    <location>
        <begin position="760"/>
        <end position="778"/>
    </location>
</feature>
<dbReference type="EMBL" id="BMIY01000010">
    <property type="protein sequence ID" value="GFZ79417.1"/>
    <property type="molecule type" value="Genomic_DNA"/>
</dbReference>
<dbReference type="GO" id="GO:0005886">
    <property type="term" value="C:plasma membrane"/>
    <property type="evidence" value="ECO:0007669"/>
    <property type="project" value="UniProtKB-SubCell"/>
</dbReference>
<accession>A0A916QKC4</accession>
<protein>
    <submittedName>
        <fullName evidence="9">ABC transporter permease</fullName>
    </submittedName>
</protein>
<reference evidence="9" key="2">
    <citation type="submission" date="2020-09" db="EMBL/GenBank/DDBJ databases">
        <authorList>
            <person name="Sun Q."/>
            <person name="Zhou Y."/>
        </authorList>
    </citation>
    <scope>NUCLEOTIDE SEQUENCE</scope>
    <source>
        <strain evidence="9">CGMCC 1.15425</strain>
    </source>
</reference>
<evidence type="ECO:0000256" key="2">
    <source>
        <dbReference type="ARBA" id="ARBA00022475"/>
    </source>
</evidence>
<comment type="subcellular location">
    <subcellularLocation>
        <location evidence="1">Cell membrane</location>
        <topology evidence="1">Multi-pass membrane protein</topology>
    </subcellularLocation>
</comment>
<dbReference type="OrthoDB" id="9770036at2"/>
<dbReference type="PANTHER" id="PTHR30572">
    <property type="entry name" value="MEMBRANE COMPONENT OF TRANSPORTER-RELATED"/>
    <property type="match status" value="1"/>
</dbReference>
<dbReference type="InterPro" id="IPR025857">
    <property type="entry name" value="MacB_PCD"/>
</dbReference>
<feature type="transmembrane region" description="Helical" evidence="6">
    <location>
        <begin position="379"/>
        <end position="403"/>
    </location>
</feature>
<keyword evidence="2" id="KW-1003">Cell membrane</keyword>
<keyword evidence="10" id="KW-1185">Reference proteome</keyword>
<dbReference type="Proteomes" id="UP000627715">
    <property type="component" value="Unassembled WGS sequence"/>
</dbReference>
<keyword evidence="5 6" id="KW-0472">Membrane</keyword>
<evidence type="ECO:0000313" key="10">
    <source>
        <dbReference type="Proteomes" id="UP000627715"/>
    </source>
</evidence>
<evidence type="ECO:0000256" key="3">
    <source>
        <dbReference type="ARBA" id="ARBA00022692"/>
    </source>
</evidence>
<evidence type="ECO:0000256" key="4">
    <source>
        <dbReference type="ARBA" id="ARBA00022989"/>
    </source>
</evidence>
<keyword evidence="4 6" id="KW-1133">Transmembrane helix</keyword>
<evidence type="ECO:0000259" key="7">
    <source>
        <dbReference type="Pfam" id="PF02687"/>
    </source>
</evidence>
<evidence type="ECO:0000256" key="5">
    <source>
        <dbReference type="ARBA" id="ARBA00023136"/>
    </source>
</evidence>
<dbReference type="InterPro" id="IPR003838">
    <property type="entry name" value="ABC3_permease_C"/>
</dbReference>
<feature type="transmembrane region" description="Helical" evidence="6">
    <location>
        <begin position="20"/>
        <end position="41"/>
    </location>
</feature>
<feature type="domain" description="ABC3 transporter permease C-terminal" evidence="7">
    <location>
        <begin position="291"/>
        <end position="405"/>
    </location>
</feature>
<feature type="transmembrane region" description="Helical" evidence="6">
    <location>
        <begin position="424"/>
        <end position="447"/>
    </location>
</feature>
<feature type="transmembrane region" description="Helical" evidence="6">
    <location>
        <begin position="332"/>
        <end position="359"/>
    </location>
</feature>
<feature type="domain" description="ABC3 transporter permease C-terminal" evidence="7">
    <location>
        <begin position="678"/>
        <end position="789"/>
    </location>
</feature>
<sequence length="797" mass="88925">MGFITQYWRQFQADKSFSVINLAGLTVAITCALIIFTYVSYHNSFDRFHTDSGQIYRLLSVDTSQSNSNRAGMVTNALIPAIRNEVPEVELATRFRFSLSVTVREGEQVHYLDEALLADPEFFHVFNFPLITEESREALDEPNTVVLSQSFARQLFGEQEAIGKVINIFNSRDMQVVGIMEDMPENSHIQADLIMSDRPDPSWSPEVATNVAADLESWRSISMQSYIKLYPDSDAAVVEDKIQQIMEEREESGYMSVVLQPLEEIHLYSEGVQSEVNADKGDFRQMYVLSAIAVLLLMIAVCNFINFSTARAVMRAKEVGIRKTVGASRSQLIAQFIAESCVMMAMATLLSLVAIALISPWITIPTIQRPLSYLFANPILILGASATLMSIAVIASVYPAFMLSSQRSIGGLKSDYSNSGARVAIRRGLVIVQIAISTIAIIALLVINAQISFLQNRSLGFSPQNVVYLDFRERSMLSRYPALADEFEALPEISSFTNSSYLPGGLVGKLGYAPQEGFQSNRETLMNYALIDPYFISTMGLSLAEGENFNDTMTNPELRSVIINEAAARSFEWSDTPVGQILRGSNGRNYRVVGVVANARFQGPQHAFEPFVFHYRTEPDWAVSIRMVPQAMETGLAKIESIWERVYPEHPFAYEMLSNRVEGLLGEEVEFSSQLFEFTFIAILIACLGLYGHATFSANQYAKATAIRKVFGASGIDILRFNLREYGVLLLLANVIAWPTGFFLIELWLSDFSDTVEVELSYFFEATLAVVLLGALAVSSNVWRVVRNNPVTTLHYE</sequence>
<name>A0A916QKC4_9GAMM</name>
<dbReference type="AlphaFoldDB" id="A0A916QKC4"/>
<evidence type="ECO:0000256" key="6">
    <source>
        <dbReference type="SAM" id="Phobius"/>
    </source>
</evidence>
<keyword evidence="3 6" id="KW-0812">Transmembrane</keyword>
<dbReference type="InterPro" id="IPR050250">
    <property type="entry name" value="Macrolide_Exporter_MacB"/>
</dbReference>
<comment type="caution">
    <text evidence="9">The sequence shown here is derived from an EMBL/GenBank/DDBJ whole genome shotgun (WGS) entry which is preliminary data.</text>
</comment>